<dbReference type="AlphaFoldDB" id="A0A5Q2N0K1"/>
<accession>A0A5Q2N0K1</accession>
<evidence type="ECO:0000313" key="2">
    <source>
        <dbReference type="EMBL" id="QGG46792.1"/>
    </source>
</evidence>
<dbReference type="KEGG" id="hcv:FTV88_0613"/>
<gene>
    <name evidence="2" type="ORF">FTV88_0613</name>
</gene>
<dbReference type="Pfam" id="PF13343">
    <property type="entry name" value="SBP_bac_6"/>
    <property type="match status" value="1"/>
</dbReference>
<dbReference type="PANTHER" id="PTHR30006:SF2">
    <property type="entry name" value="ABC TRANSPORTER SUBSTRATE-BINDING PROTEIN"/>
    <property type="match status" value="1"/>
</dbReference>
<dbReference type="RefSeq" id="WP_153724302.1">
    <property type="nucleotide sequence ID" value="NZ_CP045875.1"/>
</dbReference>
<evidence type="ECO:0000256" key="1">
    <source>
        <dbReference type="ARBA" id="ARBA00022729"/>
    </source>
</evidence>
<proteinExistence type="predicted"/>
<dbReference type="Gene3D" id="3.40.190.10">
    <property type="entry name" value="Periplasmic binding protein-like II"/>
    <property type="match status" value="2"/>
</dbReference>
<evidence type="ECO:0000313" key="3">
    <source>
        <dbReference type="Proteomes" id="UP000366051"/>
    </source>
</evidence>
<sequence>MLDFDGNYGQLNLLALLPCPVKVPFERIFNEPATSWSDRVGMPLRYELVSNANQYQELYTYLDSCHRKEDFPDMLLSSGFNRFYRRSFIEKFKYAGIWSAIERPKVNRSMEAAVVFDPDQQYTLLAINPAVLVVDLQRWGDNALPRNFGDVLAPRCRGRVVFRGHKDDYCEGVLLRIYKEYGINGIKLLAQATPKGMHPAEMAKIMGNGQAEGPVVAIMPLFFAKMIPKQDRVAIIWPDDGALANPVTILIKKEAQIDHQEIVDFFAGQELSQLLASVQMIPGFAQSQATGEDRKLYWIGWDFINSHDLGQVVPWLTDAFIKTQREQFLCS</sequence>
<dbReference type="EMBL" id="CP045875">
    <property type="protein sequence ID" value="QGG46792.1"/>
    <property type="molecule type" value="Genomic_DNA"/>
</dbReference>
<dbReference type="SUPFAM" id="SSF53850">
    <property type="entry name" value="Periplasmic binding protein-like II"/>
    <property type="match status" value="1"/>
</dbReference>
<dbReference type="PANTHER" id="PTHR30006">
    <property type="entry name" value="THIAMINE-BINDING PERIPLASMIC PROTEIN-RELATED"/>
    <property type="match status" value="1"/>
</dbReference>
<dbReference type="Proteomes" id="UP000366051">
    <property type="component" value="Chromosome"/>
</dbReference>
<dbReference type="OrthoDB" id="366726at2"/>
<keyword evidence="1" id="KW-0732">Signal</keyword>
<reference evidence="3" key="1">
    <citation type="submission" date="2019-11" db="EMBL/GenBank/DDBJ databases">
        <title>Genome sequence of Heliorestis convoluta strain HH, an alkaliphilic and minimalistic phototrophic bacterium from a soda lake in Egypt.</title>
        <authorList>
            <person name="Dewey E.D."/>
            <person name="Stokes L.M."/>
            <person name="Burchell B.M."/>
            <person name="Shaffer K.N."/>
            <person name="Huntington A.M."/>
            <person name="Baker J.M."/>
            <person name="Nadendla S."/>
            <person name="Giglio M.G."/>
            <person name="Touchman J.W."/>
            <person name="Blankenship R.E."/>
            <person name="Madigan M.T."/>
            <person name="Sattley W.M."/>
        </authorList>
    </citation>
    <scope>NUCLEOTIDE SEQUENCE [LARGE SCALE GENOMIC DNA]</scope>
    <source>
        <strain evidence="3">HH</strain>
    </source>
</reference>
<protein>
    <submittedName>
        <fullName evidence="2">ABC transporter substrate-binding protein</fullName>
    </submittedName>
</protein>
<organism evidence="2 3">
    <name type="scientific">Heliorestis convoluta</name>
    <dbReference type="NCBI Taxonomy" id="356322"/>
    <lineage>
        <taxon>Bacteria</taxon>
        <taxon>Bacillati</taxon>
        <taxon>Bacillota</taxon>
        <taxon>Clostridia</taxon>
        <taxon>Eubacteriales</taxon>
        <taxon>Heliobacteriaceae</taxon>
        <taxon>Heliorestis</taxon>
    </lineage>
</organism>
<keyword evidence="3" id="KW-1185">Reference proteome</keyword>
<name>A0A5Q2N0K1_9FIRM</name>